<proteinExistence type="predicted"/>
<evidence type="ECO:0000256" key="1">
    <source>
        <dbReference type="SAM" id="MobiDB-lite"/>
    </source>
</evidence>
<dbReference type="Proteomes" id="UP000032180">
    <property type="component" value="Chromosome 2"/>
</dbReference>
<feature type="region of interest" description="Disordered" evidence="1">
    <location>
        <begin position="129"/>
        <end position="155"/>
    </location>
</feature>
<dbReference type="STRING" id="77586.A0A0D9VBK5"/>
<evidence type="ECO:0000313" key="2">
    <source>
        <dbReference type="EnsemblPlants" id="LPERR02G01630.1"/>
    </source>
</evidence>
<reference evidence="3" key="2">
    <citation type="submission" date="2013-12" db="EMBL/GenBank/DDBJ databases">
        <authorList>
            <person name="Yu Y."/>
            <person name="Lee S."/>
            <person name="de Baynast K."/>
            <person name="Wissotski M."/>
            <person name="Liu L."/>
            <person name="Talag J."/>
            <person name="Goicoechea J."/>
            <person name="Angelova A."/>
            <person name="Jetty R."/>
            <person name="Kudrna D."/>
            <person name="Golser W."/>
            <person name="Rivera L."/>
            <person name="Zhang J."/>
            <person name="Wing R."/>
        </authorList>
    </citation>
    <scope>NUCLEOTIDE SEQUENCE</scope>
</reference>
<accession>A0A0D9VBK5</accession>
<dbReference type="EnsemblPlants" id="LPERR02G01630.1">
    <property type="protein sequence ID" value="LPERR02G01630.1"/>
    <property type="gene ID" value="LPERR02G01630"/>
</dbReference>
<dbReference type="AlphaFoldDB" id="A0A0D9VBK5"/>
<reference evidence="2 3" key="1">
    <citation type="submission" date="2012-08" db="EMBL/GenBank/DDBJ databases">
        <title>Oryza genome evolution.</title>
        <authorList>
            <person name="Wing R.A."/>
        </authorList>
    </citation>
    <scope>NUCLEOTIDE SEQUENCE</scope>
</reference>
<dbReference type="PANTHER" id="PTHR36337:SF1">
    <property type="entry name" value="OBSCURIN-LIKE PROTEIN"/>
    <property type="match status" value="1"/>
</dbReference>
<keyword evidence="3" id="KW-1185">Reference proteome</keyword>
<protein>
    <submittedName>
        <fullName evidence="2">Uncharacterized protein</fullName>
    </submittedName>
</protein>
<sequence>MATSPPATAAAVALADLLESNTFAPPRPPPPPPAPSTILSAWSRLRDPSSSPDAAAAALETLHHHRRSLRLSSAHVALLLPQLPLHPRLISPLLATSPHLLPSSASPLPASLPVSPRLLLLGALASATSGKDLSGGPNSENLGNGGGESGDGRDGDPVVAVCRILDDMEKGIESCHDLDHLGLAGIGCVLASADELQFRRIVGSLLRICGRIGDLSVGVRMLKLVEWLLLGFIETRKMRKVQVLFEMISPETCESQGYVLFAVVMVACGALRALRVASARYRLDFDPRLKEAPEPTIRFAADKAVLDGKHVDDRRLLVQCVALGLTQCGQVTPHESVLLSVCMALLEELLPLLDFLKMSVQSSDGDSAEVIKNRVKQHLDSVLFKEAGPVTGILCNQYSFASDKAKTSIETCVWEYAQVLYRHLRAAVVLHQGKQDDLLMDIEKIAEAAFLMVVVFSAEVTKHRLNAKSSEGFQPEVAVQILVSFSCLEHLRRLRLPEYTEAVRRAVLVNQENATVASLFIESIPSYAELSSKPDLLTLDGTRYIWYSDVVQTSRILFYLRVIPTCIGLIPAHMIQDKYIQHLNEKVTRASHSVVVSFLSSGNDTDQDDRMALKEQLAFYYIKRTLEAYPGVTPFEGLASGVAALVRHLPAGSPAILFCIHSLVVKAKDLCLNSKVQDKSLWRSWEGSTEPCKKMMDLLLRLIFLVDIQSFPYLLKELAEFVSLLPKEGQDVLLDDMHSHVAESDDVTRKPVLVSWLQSLSYISSQSTRRGFVDKDATDCSVGSDELTLNRTMARL</sequence>
<name>A0A0D9VBK5_9ORYZ</name>
<organism evidence="2 3">
    <name type="scientific">Leersia perrieri</name>
    <dbReference type="NCBI Taxonomy" id="77586"/>
    <lineage>
        <taxon>Eukaryota</taxon>
        <taxon>Viridiplantae</taxon>
        <taxon>Streptophyta</taxon>
        <taxon>Embryophyta</taxon>
        <taxon>Tracheophyta</taxon>
        <taxon>Spermatophyta</taxon>
        <taxon>Magnoliopsida</taxon>
        <taxon>Liliopsida</taxon>
        <taxon>Poales</taxon>
        <taxon>Poaceae</taxon>
        <taxon>BOP clade</taxon>
        <taxon>Oryzoideae</taxon>
        <taxon>Oryzeae</taxon>
        <taxon>Oryzinae</taxon>
        <taxon>Leersia</taxon>
    </lineage>
</organism>
<dbReference type="HOGENOM" id="CLU_018843_1_0_1"/>
<dbReference type="eggNOG" id="ENOG502QSMU">
    <property type="taxonomic scope" value="Eukaryota"/>
</dbReference>
<evidence type="ECO:0000313" key="3">
    <source>
        <dbReference type="Proteomes" id="UP000032180"/>
    </source>
</evidence>
<dbReference type="Gramene" id="LPERR02G01630.1">
    <property type="protein sequence ID" value="LPERR02G01630.1"/>
    <property type="gene ID" value="LPERR02G01630"/>
</dbReference>
<dbReference type="PANTHER" id="PTHR36337">
    <property type="entry name" value="OBSCURIN-LIKE PROTEIN"/>
    <property type="match status" value="1"/>
</dbReference>
<reference evidence="2" key="3">
    <citation type="submission" date="2015-04" db="UniProtKB">
        <authorList>
            <consortium name="EnsemblPlants"/>
        </authorList>
    </citation>
    <scope>IDENTIFICATION</scope>
</reference>